<protein>
    <submittedName>
        <fullName evidence="2">Uncharacterized protein</fullName>
    </submittedName>
</protein>
<evidence type="ECO:0000313" key="2">
    <source>
        <dbReference type="EMBL" id="GAO48379.1"/>
    </source>
</evidence>
<feature type="compositionally biased region" description="Basic and acidic residues" evidence="1">
    <location>
        <begin position="305"/>
        <end position="319"/>
    </location>
</feature>
<organism evidence="2 3">
    <name type="scientific">Saitoella complicata (strain BCRC 22490 / CBS 7301 / JCM 7358 / NBRC 10748 / NRRL Y-17804)</name>
    <dbReference type="NCBI Taxonomy" id="698492"/>
    <lineage>
        <taxon>Eukaryota</taxon>
        <taxon>Fungi</taxon>
        <taxon>Dikarya</taxon>
        <taxon>Ascomycota</taxon>
        <taxon>Taphrinomycotina</taxon>
        <taxon>Taphrinomycotina incertae sedis</taxon>
        <taxon>Saitoella</taxon>
    </lineage>
</organism>
<dbReference type="AlphaFoldDB" id="A0A0E9NEX0"/>
<dbReference type="InterPro" id="IPR013226">
    <property type="entry name" value="Pal1"/>
</dbReference>
<feature type="compositionally biased region" description="Basic and acidic residues" evidence="1">
    <location>
        <begin position="195"/>
        <end position="221"/>
    </location>
</feature>
<gene>
    <name evidence="2" type="ORF">G7K_2552-t1</name>
</gene>
<feature type="compositionally biased region" description="Basic and acidic residues" evidence="1">
    <location>
        <begin position="326"/>
        <end position="335"/>
    </location>
</feature>
<feature type="region of interest" description="Disordered" evidence="1">
    <location>
        <begin position="465"/>
        <end position="520"/>
    </location>
</feature>
<dbReference type="GO" id="GO:0005737">
    <property type="term" value="C:cytoplasm"/>
    <property type="evidence" value="ECO:0007669"/>
    <property type="project" value="TreeGrafter"/>
</dbReference>
<feature type="region of interest" description="Disordered" evidence="1">
    <location>
        <begin position="543"/>
        <end position="627"/>
    </location>
</feature>
<keyword evidence="3" id="KW-1185">Reference proteome</keyword>
<dbReference type="EMBL" id="BACD03000014">
    <property type="protein sequence ID" value="GAO48379.1"/>
    <property type="molecule type" value="Genomic_DNA"/>
</dbReference>
<feature type="region of interest" description="Disordered" evidence="1">
    <location>
        <begin position="101"/>
        <end position="167"/>
    </location>
</feature>
<dbReference type="Proteomes" id="UP000033140">
    <property type="component" value="Unassembled WGS sequence"/>
</dbReference>
<comment type="caution">
    <text evidence="2">The sequence shown here is derived from an EMBL/GenBank/DDBJ whole genome shotgun (WGS) entry which is preliminary data.</text>
</comment>
<evidence type="ECO:0000256" key="1">
    <source>
        <dbReference type="SAM" id="MobiDB-lite"/>
    </source>
</evidence>
<name>A0A0E9NEX0_SAICN</name>
<feature type="compositionally biased region" description="Polar residues" evidence="1">
    <location>
        <begin position="587"/>
        <end position="601"/>
    </location>
</feature>
<feature type="compositionally biased region" description="Polar residues" evidence="1">
    <location>
        <begin position="295"/>
        <end position="304"/>
    </location>
</feature>
<dbReference type="PANTHER" id="PTHR28307:SF2">
    <property type="entry name" value="PROTEIN PAL1"/>
    <property type="match status" value="1"/>
</dbReference>
<feature type="compositionally biased region" description="Polar residues" evidence="1">
    <location>
        <begin position="506"/>
        <end position="515"/>
    </location>
</feature>
<accession>A0A0E9NEX0</accession>
<proteinExistence type="predicted"/>
<evidence type="ECO:0000313" key="3">
    <source>
        <dbReference type="Proteomes" id="UP000033140"/>
    </source>
</evidence>
<reference evidence="2 3" key="3">
    <citation type="journal article" date="2015" name="Genome Announc.">
        <title>Draft Genome Sequence of the Archiascomycetous Yeast Saitoella complicata.</title>
        <authorList>
            <person name="Yamauchi K."/>
            <person name="Kondo S."/>
            <person name="Hamamoto M."/>
            <person name="Takahashi Y."/>
            <person name="Ogura Y."/>
            <person name="Hayashi T."/>
            <person name="Nishida H."/>
        </authorList>
    </citation>
    <scope>NUCLEOTIDE SEQUENCE [LARGE SCALE GENOMIC DNA]</scope>
    <source>
        <strain evidence="2 3">NRRL Y-17804</strain>
    </source>
</reference>
<sequence length="757" mass="84477">MLLEGASLIRLNRRLEPCKTNPHVHPEIRDKPTIREEPTELVQVVLSFALSFILNTRTHHFTGPRSLLTAVVGRSIHTDTGSIDLITCLGNPFVNAEPSTASFASNNPFRARTTTAPPIPAPRSVSPDKRGVQPPPRPISRNPFLDIPADSPPPARRPSTAGDDVNSLTSSFAKTSMLVDLNDAPPPPPYSSGSGKEKEFRDEKRELRERDERERRLERPHHSSRSRSGVEAGDRERYRDREARERSERIEKSRPRERSERERNERDRDYDRHRSDRSRRVEEVMASSRPRQRTRSNSESSVTPRKSDMSSEKDRDRERERRRREKEREARKDGKTGSSASRKKGPVSSLDKIDRLDVTGIFGSGTFHHDGPFDACRPSRNKNGTKAPVLAFPENSTSNSLNFRDAPQTVSATEAFMGKHHHGEAYNDFSSSARLTQPLTSKLRPTLGTRGQSFDPTAQVEPVYGETTEGLGPTTFLEGTPAPRTEAHRKYSDEGGAASNFLRPRSVSSNNALGGNTSGLGRKKSVIQRLRGLNARMREEYEAQTSPAILSPGGGITSPTGSSASIREEPNVFSQQFESDPARKETSIQFDNRPSPTSLPSSPAGERAGQGDYFAGQGVKEKKGGGGLLSRVKSISKKRRESSRESLRNWIGYLFLLEITMGCLRSTSQVHPSLSLPVYRASKFHSIYTPFLFNCPFPPAHQHTAHLHNTSIHSRVSAVTIIDTLFHLGFDTFRFVIAQVDYERYAYINIPSAKTRS</sequence>
<dbReference type="Pfam" id="PF08316">
    <property type="entry name" value="Pal1"/>
    <property type="match status" value="1"/>
</dbReference>
<reference evidence="2 3" key="1">
    <citation type="journal article" date="2011" name="J. Gen. Appl. Microbiol.">
        <title>Draft genome sequencing of the enigmatic yeast Saitoella complicata.</title>
        <authorList>
            <person name="Nishida H."/>
            <person name="Hamamoto M."/>
            <person name="Sugiyama J."/>
        </authorList>
    </citation>
    <scope>NUCLEOTIDE SEQUENCE [LARGE SCALE GENOMIC DNA]</scope>
    <source>
        <strain evidence="2 3">NRRL Y-17804</strain>
    </source>
</reference>
<reference evidence="2 3" key="2">
    <citation type="journal article" date="2014" name="J. Gen. Appl. Microbiol.">
        <title>The early diverging ascomycetous budding yeast Saitoella complicata has three histone deacetylases belonging to the Clr6, Hos2, and Rpd3 lineages.</title>
        <authorList>
            <person name="Nishida H."/>
            <person name="Matsumoto T."/>
            <person name="Kondo S."/>
            <person name="Hamamoto M."/>
            <person name="Yoshikawa H."/>
        </authorList>
    </citation>
    <scope>NUCLEOTIDE SEQUENCE [LARGE SCALE GENOMIC DNA]</scope>
    <source>
        <strain evidence="2 3">NRRL Y-17804</strain>
    </source>
</reference>
<feature type="compositionally biased region" description="Basic and acidic residues" evidence="1">
    <location>
        <begin position="232"/>
        <end position="283"/>
    </location>
</feature>
<dbReference type="PANTHER" id="PTHR28307">
    <property type="entry name" value="PROTEIN PAL1"/>
    <property type="match status" value="1"/>
</dbReference>
<feature type="region of interest" description="Disordered" evidence="1">
    <location>
        <begin position="179"/>
        <end position="351"/>
    </location>
</feature>
<dbReference type="STRING" id="698492.A0A0E9NEX0"/>